<feature type="compositionally biased region" description="Low complexity" evidence="1">
    <location>
        <begin position="275"/>
        <end position="288"/>
    </location>
</feature>
<feature type="compositionally biased region" description="Basic and acidic residues" evidence="1">
    <location>
        <begin position="152"/>
        <end position="161"/>
    </location>
</feature>
<feature type="compositionally biased region" description="Low complexity" evidence="1">
    <location>
        <begin position="49"/>
        <end position="69"/>
    </location>
</feature>
<feature type="compositionally biased region" description="Polar residues" evidence="1">
    <location>
        <begin position="349"/>
        <end position="399"/>
    </location>
</feature>
<dbReference type="AlphaFoldDB" id="A0A2H2ZPY3"/>
<evidence type="ECO:0000313" key="2">
    <source>
        <dbReference type="EMBL" id="OTA08779.1"/>
    </source>
</evidence>
<feature type="compositionally biased region" description="Polar residues" evidence="1">
    <location>
        <begin position="123"/>
        <end position="148"/>
    </location>
</feature>
<proteinExistence type="predicted"/>
<dbReference type="OrthoDB" id="5429993at2759"/>
<protein>
    <submittedName>
        <fullName evidence="2">Uncharacterized protein</fullName>
    </submittedName>
</protein>
<feature type="compositionally biased region" description="Low complexity" evidence="1">
    <location>
        <begin position="1"/>
        <end position="42"/>
    </location>
</feature>
<feature type="compositionally biased region" description="Basic and acidic residues" evidence="1">
    <location>
        <begin position="315"/>
        <end position="327"/>
    </location>
</feature>
<feature type="compositionally biased region" description="Low complexity" evidence="1">
    <location>
        <begin position="207"/>
        <end position="221"/>
    </location>
</feature>
<feature type="region of interest" description="Disordered" evidence="1">
    <location>
        <begin position="1"/>
        <end position="401"/>
    </location>
</feature>
<name>A0A2H2ZPY3_TRIPA</name>
<keyword evidence="3" id="KW-1185">Reference proteome</keyword>
<dbReference type="Proteomes" id="UP000219286">
    <property type="component" value="Unassembled WGS sequence"/>
</dbReference>
<dbReference type="EMBL" id="LFMI01000876">
    <property type="protein sequence ID" value="OTA08779.1"/>
    <property type="molecule type" value="Genomic_DNA"/>
</dbReference>
<evidence type="ECO:0000313" key="3">
    <source>
        <dbReference type="Proteomes" id="UP000219286"/>
    </source>
</evidence>
<sequence length="649" mass="69976">MSSSIPRSRSMRSATGIPSIPTRTSSSRDPSVPRSSSPTRLPSLKHSSRAVSTASSSSSSVTSLKNTAGTGTGGNSTGGSTSTSNGNSTRAPPPTGGPMPGRLARAMTLATTKEVTARKEKSAMTNKYPPSTTVTRPSIQTRGRSASISMEGKPKELERRSTGLTYTRGSSTNLAGPTAVVKPASSTSRSRDPIRRPATPTAQPGIPTTTRRAVTPTALPRSNTFAGPVTPPSTKENTPPSARIRSPSAGPSIRLSRAATFAFSGRSRNTTRSVTPTTNLSTNSAASSRAVTPTGLPKLLDRRAPSSEKMASRKPSAEKVTVRKPSTEKVTSSRKPSLATLSRVVSRLSKPSSAGTLLSSDQAAQLKRPSNSSLQRPNSPGKTLSAKPSSSHLTPNSPSKLPANIAASAEVSKLQAELLQLYLLHQEAPIVDAEWRASAKEKLGNRFDRLSEESREVAELESAGLEKRNVLALRRWGSGGRLDEKIQSLESIITNVWSLSDPGGRYARVIQHFEMWIDGVSEMEDARSKGAVLVQGDDSLFIEDLDAQWKEEREDLIRLLEEWKLQLGEIDDLSRDEYFTEPPDDDEKSSLEKMLDGSRALIDDMLAELRIMEVIEHEALVREDDWIEKMNASDDDIRLSRVGGAWNEM</sequence>
<comment type="caution">
    <text evidence="2">The sequence shown here is derived from an EMBL/GenBank/DDBJ whole genome shotgun (WGS) entry which is preliminary data.</text>
</comment>
<organism evidence="2 3">
    <name type="scientific">Trichoderma parareesei</name>
    <name type="common">Filamentous fungus</name>
    <dbReference type="NCBI Taxonomy" id="858221"/>
    <lineage>
        <taxon>Eukaryota</taxon>
        <taxon>Fungi</taxon>
        <taxon>Dikarya</taxon>
        <taxon>Ascomycota</taxon>
        <taxon>Pezizomycotina</taxon>
        <taxon>Sordariomycetes</taxon>
        <taxon>Hypocreomycetidae</taxon>
        <taxon>Hypocreales</taxon>
        <taxon>Hypocreaceae</taxon>
        <taxon>Trichoderma</taxon>
    </lineage>
</organism>
<feature type="compositionally biased region" description="Polar residues" evidence="1">
    <location>
        <begin position="162"/>
        <end position="175"/>
    </location>
</feature>
<feature type="compositionally biased region" description="Low complexity" evidence="1">
    <location>
        <begin position="78"/>
        <end position="89"/>
    </location>
</feature>
<evidence type="ECO:0000256" key="1">
    <source>
        <dbReference type="SAM" id="MobiDB-lite"/>
    </source>
</evidence>
<reference evidence="2 3" key="1">
    <citation type="journal article" date="2015" name="Genome Announc.">
        <title>Genome sequence and annotation of Trichoderma parareesei, the ancestor of the cellulase producer Trichoderma reesei.</title>
        <authorList>
            <person name="Yang D."/>
            <person name="Pomraning K."/>
            <person name="Kopchinskiy A."/>
            <person name="Karimi Aghcheh R."/>
            <person name="Atanasova L."/>
            <person name="Chenthamara K."/>
            <person name="Baker S.E."/>
            <person name="Zhang R."/>
            <person name="Shen Q."/>
            <person name="Freitag M."/>
            <person name="Kubicek C.P."/>
            <person name="Druzhinina I.S."/>
        </authorList>
    </citation>
    <scope>NUCLEOTIDE SEQUENCE [LARGE SCALE GENOMIC DNA]</scope>
    <source>
        <strain evidence="2 3">CBS 125925</strain>
    </source>
</reference>
<gene>
    <name evidence="2" type="ORF">A9Z42_0004980</name>
</gene>
<accession>A0A2H2ZPY3</accession>